<feature type="transmembrane region" description="Helical" evidence="1">
    <location>
        <begin position="109"/>
        <end position="130"/>
    </location>
</feature>
<name>B0WIK8_CULQU</name>
<dbReference type="EMBL" id="DS231949">
    <property type="protein sequence ID" value="EDS28531.1"/>
    <property type="molecule type" value="Genomic_DNA"/>
</dbReference>
<keyword evidence="1" id="KW-1133">Transmembrane helix</keyword>
<dbReference type="InParanoid" id="B0WIK8"/>
<evidence type="ECO:0000313" key="4">
    <source>
        <dbReference type="Proteomes" id="UP000002320"/>
    </source>
</evidence>
<dbReference type="VEuPathDB" id="VectorBase:CPIJ006937"/>
<organism>
    <name type="scientific">Culex quinquefasciatus</name>
    <name type="common">Southern house mosquito</name>
    <name type="synonym">Culex pungens</name>
    <dbReference type="NCBI Taxonomy" id="7176"/>
    <lineage>
        <taxon>Eukaryota</taxon>
        <taxon>Metazoa</taxon>
        <taxon>Ecdysozoa</taxon>
        <taxon>Arthropoda</taxon>
        <taxon>Hexapoda</taxon>
        <taxon>Insecta</taxon>
        <taxon>Pterygota</taxon>
        <taxon>Neoptera</taxon>
        <taxon>Endopterygota</taxon>
        <taxon>Diptera</taxon>
        <taxon>Nematocera</taxon>
        <taxon>Culicoidea</taxon>
        <taxon>Culicidae</taxon>
        <taxon>Culicinae</taxon>
        <taxon>Culicini</taxon>
        <taxon>Culex</taxon>
        <taxon>Culex</taxon>
    </lineage>
</organism>
<evidence type="ECO:0000313" key="2">
    <source>
        <dbReference type="EMBL" id="EDS28531.1"/>
    </source>
</evidence>
<gene>
    <name evidence="3" type="primary">6038831</name>
    <name evidence="2" type="ORF">CpipJ_CPIJ006937</name>
</gene>
<accession>B0WIK8</accession>
<dbReference type="Proteomes" id="UP000002320">
    <property type="component" value="Unassembled WGS sequence"/>
</dbReference>
<proteinExistence type="predicted"/>
<keyword evidence="1" id="KW-0472">Membrane</keyword>
<reference evidence="2" key="1">
    <citation type="submission" date="2007-03" db="EMBL/GenBank/DDBJ databases">
        <title>Annotation of Culex pipiens quinquefasciatus.</title>
        <authorList>
            <consortium name="The Broad Institute Genome Sequencing Platform"/>
            <person name="Atkinson P.W."/>
            <person name="Hemingway J."/>
            <person name="Christensen B.M."/>
            <person name="Higgs S."/>
            <person name="Kodira C."/>
            <person name="Hannick L."/>
            <person name="Megy K."/>
            <person name="O'Leary S."/>
            <person name="Pearson M."/>
            <person name="Haas B.J."/>
            <person name="Mauceli E."/>
            <person name="Wortman J.R."/>
            <person name="Lee N.H."/>
            <person name="Guigo R."/>
            <person name="Stanke M."/>
            <person name="Alvarado L."/>
            <person name="Amedeo P."/>
            <person name="Antoine C.H."/>
            <person name="Arensburger P."/>
            <person name="Bidwell S.L."/>
            <person name="Crawford M."/>
            <person name="Camaro F."/>
            <person name="Devon K."/>
            <person name="Engels R."/>
            <person name="Hammond M."/>
            <person name="Howarth C."/>
            <person name="Koehrsen M."/>
            <person name="Lawson D."/>
            <person name="Montgomery P."/>
            <person name="Nene V."/>
            <person name="Nusbaum C."/>
            <person name="Puiu D."/>
            <person name="Romero-Severson J."/>
            <person name="Severson D.W."/>
            <person name="Shumway M."/>
            <person name="Sisk P."/>
            <person name="Stolte C."/>
            <person name="Zeng Q."/>
            <person name="Eisenstadt E."/>
            <person name="Fraser-Liggett C."/>
            <person name="Strausberg R."/>
            <person name="Galagan J."/>
            <person name="Birren B."/>
            <person name="Collins F.H."/>
        </authorList>
    </citation>
    <scope>NUCLEOTIDE SEQUENCE [LARGE SCALE GENOMIC DNA]</scope>
    <source>
        <strain evidence="2">JHB</strain>
    </source>
</reference>
<evidence type="ECO:0000313" key="3">
    <source>
        <dbReference type="EnsemblMetazoa" id="CPIJ006937-PA"/>
    </source>
</evidence>
<dbReference type="AlphaFoldDB" id="B0WIK8"/>
<evidence type="ECO:0000256" key="1">
    <source>
        <dbReference type="SAM" id="Phobius"/>
    </source>
</evidence>
<keyword evidence="4" id="KW-1185">Reference proteome</keyword>
<protein>
    <submittedName>
        <fullName evidence="2 3">Uncharacterized protein</fullName>
    </submittedName>
</protein>
<keyword evidence="1" id="KW-0812">Transmembrane</keyword>
<reference evidence="3" key="2">
    <citation type="submission" date="2020-05" db="UniProtKB">
        <authorList>
            <consortium name="EnsemblMetazoa"/>
        </authorList>
    </citation>
    <scope>IDENTIFICATION</scope>
    <source>
        <strain evidence="3">JHB</strain>
    </source>
</reference>
<sequence>MSEMAVQLNRIRLPARPAWWIDRRPAVSWMIIDQISFSGSSALAATVSVWDEVYTHSRLQPFDKRFEKVYNKMDEAGLLNFWMTQAKNKWRYFPHAVIKIIDEDHLFSLWKLLAGGFGASLFAFAAELIWKVATGYYKI</sequence>
<dbReference type="HOGENOM" id="CLU_1847080_0_0_1"/>
<dbReference type="EnsemblMetazoa" id="CPIJ006937-RA">
    <property type="protein sequence ID" value="CPIJ006937-PA"/>
    <property type="gene ID" value="CPIJ006937"/>
</dbReference>
<dbReference type="KEGG" id="cqu:CpipJ_CPIJ006937"/>